<gene>
    <name evidence="1" type="ORF">L1049_027289</name>
</gene>
<dbReference type="AlphaFoldDB" id="A0AAP0N469"/>
<proteinExistence type="predicted"/>
<organism evidence="1 2">
    <name type="scientific">Liquidambar formosana</name>
    <name type="common">Formosan gum</name>
    <dbReference type="NCBI Taxonomy" id="63359"/>
    <lineage>
        <taxon>Eukaryota</taxon>
        <taxon>Viridiplantae</taxon>
        <taxon>Streptophyta</taxon>
        <taxon>Embryophyta</taxon>
        <taxon>Tracheophyta</taxon>
        <taxon>Spermatophyta</taxon>
        <taxon>Magnoliopsida</taxon>
        <taxon>eudicotyledons</taxon>
        <taxon>Gunneridae</taxon>
        <taxon>Pentapetalae</taxon>
        <taxon>Saxifragales</taxon>
        <taxon>Altingiaceae</taxon>
        <taxon>Liquidambar</taxon>
    </lineage>
</organism>
<dbReference type="EMBL" id="JBBPBK010000154">
    <property type="protein sequence ID" value="KAK9266387.1"/>
    <property type="molecule type" value="Genomic_DNA"/>
</dbReference>
<dbReference type="Proteomes" id="UP001415857">
    <property type="component" value="Unassembled WGS sequence"/>
</dbReference>
<keyword evidence="2" id="KW-1185">Reference proteome</keyword>
<name>A0AAP0N469_LIQFO</name>
<evidence type="ECO:0000313" key="2">
    <source>
        <dbReference type="Proteomes" id="UP001415857"/>
    </source>
</evidence>
<comment type="caution">
    <text evidence="1">The sequence shown here is derived from an EMBL/GenBank/DDBJ whole genome shotgun (WGS) entry which is preliminary data.</text>
</comment>
<accession>A0AAP0N469</accession>
<sequence length="59" mass="6018">MGNGSKLNMKETRQSIGGGAALLGSTSIHPFNGKVRSITMIFTLRGGINIGVGTIATGK</sequence>
<evidence type="ECO:0000313" key="1">
    <source>
        <dbReference type="EMBL" id="KAK9266387.1"/>
    </source>
</evidence>
<protein>
    <submittedName>
        <fullName evidence="1">Uncharacterized protein</fullName>
    </submittedName>
</protein>
<reference evidence="1 2" key="1">
    <citation type="journal article" date="2024" name="Plant J.">
        <title>Genome sequences and population genomics reveal climatic adaptation and genomic divergence between two closely related sweetgum species.</title>
        <authorList>
            <person name="Xu W.Q."/>
            <person name="Ren C.Q."/>
            <person name="Zhang X.Y."/>
            <person name="Comes H.P."/>
            <person name="Liu X.H."/>
            <person name="Li Y.G."/>
            <person name="Kettle C.J."/>
            <person name="Jalonen R."/>
            <person name="Gaisberger H."/>
            <person name="Ma Y.Z."/>
            <person name="Qiu Y.X."/>
        </authorList>
    </citation>
    <scope>NUCLEOTIDE SEQUENCE [LARGE SCALE GENOMIC DNA]</scope>
    <source>
        <strain evidence="1">Hangzhou</strain>
    </source>
</reference>